<sequence length="45" mass="4822">MLQRFSTGRKSAHSELQLSKSATGEIFGNLLDRGHVAGIHSQNAA</sequence>
<evidence type="ECO:0000313" key="1">
    <source>
        <dbReference type="EMBL" id="EEG27876.1"/>
    </source>
</evidence>
<organism evidence="1 2">
    <name type="scientific">Corynebacterium matruchotii ATCC 33806</name>
    <dbReference type="NCBI Taxonomy" id="566549"/>
    <lineage>
        <taxon>Bacteria</taxon>
        <taxon>Bacillati</taxon>
        <taxon>Actinomycetota</taxon>
        <taxon>Actinomycetes</taxon>
        <taxon>Mycobacteriales</taxon>
        <taxon>Corynebacteriaceae</taxon>
        <taxon>Corynebacterium</taxon>
    </lineage>
</organism>
<dbReference type="Proteomes" id="UP000006247">
    <property type="component" value="Unassembled WGS sequence"/>
</dbReference>
<protein>
    <submittedName>
        <fullName evidence="1">Uncharacterized protein</fullName>
    </submittedName>
</protein>
<proteinExistence type="predicted"/>
<dbReference type="HOGENOM" id="CLU_3198668_0_0_11"/>
<dbReference type="EMBL" id="ACEB01000005">
    <property type="protein sequence ID" value="EEG27876.1"/>
    <property type="molecule type" value="Genomic_DNA"/>
</dbReference>
<dbReference type="AlphaFoldDB" id="C0E0P4"/>
<evidence type="ECO:0000313" key="2">
    <source>
        <dbReference type="Proteomes" id="UP000006247"/>
    </source>
</evidence>
<comment type="caution">
    <text evidence="1">The sequence shown here is derived from an EMBL/GenBank/DDBJ whole genome shotgun (WGS) entry which is preliminary data.</text>
</comment>
<accession>C0E0P4</accession>
<reference evidence="1 2" key="1">
    <citation type="submission" date="2009-01" db="EMBL/GenBank/DDBJ databases">
        <authorList>
            <person name="Fulton L."/>
            <person name="Clifton S."/>
            <person name="Chinwalla A.T."/>
            <person name="Mitreva M."/>
            <person name="Sodergren E."/>
            <person name="Weinstock G."/>
            <person name="Clifton S."/>
            <person name="Dooling D.J."/>
            <person name="Fulton B."/>
            <person name="Minx P."/>
            <person name="Pepin K.H."/>
            <person name="Johnson M."/>
            <person name="Bhonagiri V."/>
            <person name="Nash W.E."/>
            <person name="Mardis E.R."/>
            <person name="Wilson R.K."/>
        </authorList>
    </citation>
    <scope>NUCLEOTIDE SEQUENCE [LARGE SCALE GENOMIC DNA]</scope>
    <source>
        <strain evidence="1 2">ATCC 33806</strain>
    </source>
</reference>
<gene>
    <name evidence="1" type="ORF">CORMATOL_00544</name>
</gene>
<name>C0E0P4_9CORY</name>